<protein>
    <submittedName>
        <fullName evidence="2">Uncharacterized protein</fullName>
    </submittedName>
</protein>
<proteinExistence type="predicted"/>
<dbReference type="Proteomes" id="UP001595791">
    <property type="component" value="Unassembled WGS sequence"/>
</dbReference>
<feature type="region of interest" description="Disordered" evidence="1">
    <location>
        <begin position="81"/>
        <end position="108"/>
    </location>
</feature>
<name>A0ABV8MML4_9NEIS</name>
<keyword evidence="3" id="KW-1185">Reference proteome</keyword>
<sequence length="108" mass="12693">MSRSRRKKPIFAITSCTSERDEKKIWHRRLRTLERTAMAGTSAEAWSAYLPLLENQACTVWEMGKDGRHYQSPREFAEIAEHRANRQGRTPQERASLKKRLPHQRMGK</sequence>
<gene>
    <name evidence="2" type="ORF">ACFOW7_02925</name>
</gene>
<feature type="compositionally biased region" description="Basic residues" evidence="1">
    <location>
        <begin position="97"/>
        <end position="108"/>
    </location>
</feature>
<comment type="caution">
    <text evidence="2">The sequence shown here is derived from an EMBL/GenBank/DDBJ whole genome shotgun (WGS) entry which is preliminary data.</text>
</comment>
<dbReference type="RefSeq" id="WP_378160833.1">
    <property type="nucleotide sequence ID" value="NZ_JBHSBU010000001.1"/>
</dbReference>
<dbReference type="EMBL" id="JBHSBU010000001">
    <property type="protein sequence ID" value="MFC4158306.1"/>
    <property type="molecule type" value="Genomic_DNA"/>
</dbReference>
<accession>A0ABV8MML4</accession>
<evidence type="ECO:0000313" key="2">
    <source>
        <dbReference type="EMBL" id="MFC4158306.1"/>
    </source>
</evidence>
<evidence type="ECO:0000313" key="3">
    <source>
        <dbReference type="Proteomes" id="UP001595791"/>
    </source>
</evidence>
<organism evidence="2 3">
    <name type="scientific">Chitinimonas lacunae</name>
    <dbReference type="NCBI Taxonomy" id="1963018"/>
    <lineage>
        <taxon>Bacteria</taxon>
        <taxon>Pseudomonadati</taxon>
        <taxon>Pseudomonadota</taxon>
        <taxon>Betaproteobacteria</taxon>
        <taxon>Neisseriales</taxon>
        <taxon>Chitinibacteraceae</taxon>
        <taxon>Chitinimonas</taxon>
    </lineage>
</organism>
<evidence type="ECO:0000256" key="1">
    <source>
        <dbReference type="SAM" id="MobiDB-lite"/>
    </source>
</evidence>
<reference evidence="3" key="1">
    <citation type="journal article" date="2019" name="Int. J. Syst. Evol. Microbiol.">
        <title>The Global Catalogue of Microorganisms (GCM) 10K type strain sequencing project: providing services to taxonomists for standard genome sequencing and annotation.</title>
        <authorList>
            <consortium name="The Broad Institute Genomics Platform"/>
            <consortium name="The Broad Institute Genome Sequencing Center for Infectious Disease"/>
            <person name="Wu L."/>
            <person name="Ma J."/>
        </authorList>
    </citation>
    <scope>NUCLEOTIDE SEQUENCE [LARGE SCALE GENOMIC DNA]</scope>
    <source>
        <strain evidence="3">LMG 29894</strain>
    </source>
</reference>